<keyword evidence="3" id="KW-1185">Reference proteome</keyword>
<dbReference type="AlphaFoldDB" id="A0A1G6DF61"/>
<evidence type="ECO:0008006" key="4">
    <source>
        <dbReference type="Google" id="ProtNLM"/>
    </source>
</evidence>
<dbReference type="Proteomes" id="UP000199626">
    <property type="component" value="Unassembled WGS sequence"/>
</dbReference>
<accession>A0A1G6DF61</accession>
<organism evidence="2 3">
    <name type="scientific">Pseudidiomarina indica</name>
    <dbReference type="NCBI Taxonomy" id="1159017"/>
    <lineage>
        <taxon>Bacteria</taxon>
        <taxon>Pseudomonadati</taxon>
        <taxon>Pseudomonadota</taxon>
        <taxon>Gammaproteobacteria</taxon>
        <taxon>Alteromonadales</taxon>
        <taxon>Idiomarinaceae</taxon>
        <taxon>Pseudidiomarina</taxon>
    </lineage>
</organism>
<dbReference type="EMBL" id="FMXN01000010">
    <property type="protein sequence ID" value="SDB43760.1"/>
    <property type="molecule type" value="Genomic_DNA"/>
</dbReference>
<evidence type="ECO:0000313" key="2">
    <source>
        <dbReference type="EMBL" id="SDB43760.1"/>
    </source>
</evidence>
<protein>
    <recommendedName>
        <fullName evidence="4">Phage shock protein G</fullName>
    </recommendedName>
</protein>
<reference evidence="3" key="1">
    <citation type="submission" date="2016-10" db="EMBL/GenBank/DDBJ databases">
        <authorList>
            <person name="Varghese N."/>
            <person name="Submissions S."/>
        </authorList>
    </citation>
    <scope>NUCLEOTIDE SEQUENCE [LARGE SCALE GENOMIC DNA]</scope>
    <source>
        <strain evidence="3">CGMCC 1.10824</strain>
    </source>
</reference>
<evidence type="ECO:0000313" key="3">
    <source>
        <dbReference type="Proteomes" id="UP000199626"/>
    </source>
</evidence>
<dbReference type="STRING" id="1159017.SAMN02927930_01668"/>
<feature type="transmembrane region" description="Helical" evidence="1">
    <location>
        <begin position="31"/>
        <end position="58"/>
    </location>
</feature>
<evidence type="ECO:0000256" key="1">
    <source>
        <dbReference type="SAM" id="Phobius"/>
    </source>
</evidence>
<keyword evidence="1" id="KW-0812">Transmembrane</keyword>
<name>A0A1G6DF61_9GAMM</name>
<sequence>MSRRSSRIWIVLGVLAAIVFADEIFSLLGTVIGVLFSIGITGLLILGLAIGAFALALFIGCSVGVALIIASVALVFSLFGWLLPYLLVGFLVYLLVRKKPNTV</sequence>
<keyword evidence="1" id="KW-0472">Membrane</keyword>
<feature type="transmembrane region" description="Helical" evidence="1">
    <location>
        <begin position="65"/>
        <end position="96"/>
    </location>
</feature>
<keyword evidence="1" id="KW-1133">Transmembrane helix</keyword>
<dbReference type="RefSeq" id="WP_092593605.1">
    <property type="nucleotide sequence ID" value="NZ_FMXN01000010.1"/>
</dbReference>
<dbReference type="OrthoDB" id="6241224at2"/>
<gene>
    <name evidence="2" type="ORF">SAMN02927930_01668</name>
</gene>
<proteinExistence type="predicted"/>